<gene>
    <name evidence="2" type="ORF">BEI61_05912</name>
</gene>
<evidence type="ECO:0000313" key="3">
    <source>
        <dbReference type="Proteomes" id="UP000094067"/>
    </source>
</evidence>
<evidence type="ECO:0000313" key="2">
    <source>
        <dbReference type="EMBL" id="ODM01913.1"/>
    </source>
</evidence>
<dbReference type="CDD" id="cd04301">
    <property type="entry name" value="NAT_SF"/>
    <property type="match status" value="1"/>
</dbReference>
<reference evidence="2 3" key="1">
    <citation type="submission" date="2016-07" db="EMBL/GenBank/DDBJ databases">
        <title>Characterization of isolates of Eisenbergiella tayi derived from blood cultures, using whole genome sequencing.</title>
        <authorList>
            <person name="Burdz T."/>
            <person name="Wiebe D."/>
            <person name="Huynh C."/>
            <person name="Bernard K."/>
        </authorList>
    </citation>
    <scope>NUCLEOTIDE SEQUENCE [LARGE SCALE GENOMIC DNA]</scope>
    <source>
        <strain evidence="2 3">NML 110608</strain>
    </source>
</reference>
<feature type="domain" description="N-acetyltransferase" evidence="1">
    <location>
        <begin position="1"/>
        <end position="137"/>
    </location>
</feature>
<dbReference type="AlphaFoldDB" id="A0A1E2ZZI8"/>
<name>A0A1E2ZZI8_9FIRM</name>
<dbReference type="SUPFAM" id="SSF55729">
    <property type="entry name" value="Acyl-CoA N-acyltransferases (Nat)"/>
    <property type="match status" value="1"/>
</dbReference>
<keyword evidence="2" id="KW-0808">Transferase</keyword>
<dbReference type="InterPro" id="IPR000182">
    <property type="entry name" value="GNAT_dom"/>
</dbReference>
<proteinExistence type="predicted"/>
<dbReference type="RefSeq" id="WP_069155172.1">
    <property type="nucleotide sequence ID" value="NZ_MCGH01000005.1"/>
</dbReference>
<evidence type="ECO:0000259" key="1">
    <source>
        <dbReference type="PROSITE" id="PS51186"/>
    </source>
</evidence>
<dbReference type="Gene3D" id="3.40.630.30">
    <property type="match status" value="1"/>
</dbReference>
<comment type="caution">
    <text evidence="2">The sequence shown here is derived from an EMBL/GenBank/DDBJ whole genome shotgun (WGS) entry which is preliminary data.</text>
</comment>
<sequence>MIYRETEEITKEERKNVFDKLLAYNLSHLEDKNPRELGIFLEDEDGNCQGGLIGMTHGNWLEVEYLVVDEALRGQNMGSELLKRAEQAASDRGCKYVFLDTFSFQAPEFYKKMGYKEVFVREEYPVTGKRHYLVKEL</sequence>
<dbReference type="PATRIC" id="fig|1432052.4.peg.6545"/>
<protein>
    <submittedName>
        <fullName evidence="2">Putative acetyltransferase</fullName>
    </submittedName>
</protein>
<accession>A0A1E2ZZI8</accession>
<dbReference type="Pfam" id="PF00583">
    <property type="entry name" value="Acetyltransf_1"/>
    <property type="match status" value="1"/>
</dbReference>
<dbReference type="EMBL" id="MCGH01000005">
    <property type="protein sequence ID" value="ODM01913.1"/>
    <property type="molecule type" value="Genomic_DNA"/>
</dbReference>
<dbReference type="Proteomes" id="UP000094067">
    <property type="component" value="Unassembled WGS sequence"/>
</dbReference>
<dbReference type="InterPro" id="IPR016181">
    <property type="entry name" value="Acyl_CoA_acyltransferase"/>
</dbReference>
<organism evidence="2 3">
    <name type="scientific">Eisenbergiella tayi</name>
    <dbReference type="NCBI Taxonomy" id="1432052"/>
    <lineage>
        <taxon>Bacteria</taxon>
        <taxon>Bacillati</taxon>
        <taxon>Bacillota</taxon>
        <taxon>Clostridia</taxon>
        <taxon>Lachnospirales</taxon>
        <taxon>Lachnospiraceae</taxon>
        <taxon>Eisenbergiella</taxon>
    </lineage>
</organism>
<dbReference type="PROSITE" id="PS51186">
    <property type="entry name" value="GNAT"/>
    <property type="match status" value="1"/>
</dbReference>
<dbReference type="GO" id="GO:0016747">
    <property type="term" value="F:acyltransferase activity, transferring groups other than amino-acyl groups"/>
    <property type="evidence" value="ECO:0007669"/>
    <property type="project" value="InterPro"/>
</dbReference>